<accession>A0ABR0BI30</accession>
<gene>
    <name evidence="3" type="ORF">Purlil1_12007</name>
</gene>
<reference evidence="3 4" key="1">
    <citation type="journal article" date="2024" name="Microbiol. Resour. Announc.">
        <title>Genome annotations for the ascomycete fungi Trichoderma harzianum, Trichoderma aggressivum, and Purpureocillium lilacinum.</title>
        <authorList>
            <person name="Beijen E.P.W."/>
            <person name="Ohm R.A."/>
        </authorList>
    </citation>
    <scope>NUCLEOTIDE SEQUENCE [LARGE SCALE GENOMIC DNA]</scope>
    <source>
        <strain evidence="3 4">CBS 150709</strain>
    </source>
</reference>
<proteinExistence type="predicted"/>
<dbReference type="Gene3D" id="2.60.120.10">
    <property type="entry name" value="Jelly Rolls"/>
    <property type="match status" value="1"/>
</dbReference>
<dbReference type="SUPFAM" id="SSF51182">
    <property type="entry name" value="RmlC-like cupins"/>
    <property type="match status" value="1"/>
</dbReference>
<dbReference type="CDD" id="cd02208">
    <property type="entry name" value="cupin_RmlC-like"/>
    <property type="match status" value="1"/>
</dbReference>
<dbReference type="InterPro" id="IPR014710">
    <property type="entry name" value="RmlC-like_jellyroll"/>
</dbReference>
<evidence type="ECO:0000256" key="1">
    <source>
        <dbReference type="SAM" id="MobiDB-lite"/>
    </source>
</evidence>
<evidence type="ECO:0000259" key="2">
    <source>
        <dbReference type="Pfam" id="PF00190"/>
    </source>
</evidence>
<feature type="compositionally biased region" description="Basic and acidic residues" evidence="1">
    <location>
        <begin position="25"/>
        <end position="36"/>
    </location>
</feature>
<keyword evidence="4" id="KW-1185">Reference proteome</keyword>
<organism evidence="3 4">
    <name type="scientific">Purpureocillium lilacinum</name>
    <name type="common">Paecilomyces lilacinus</name>
    <dbReference type="NCBI Taxonomy" id="33203"/>
    <lineage>
        <taxon>Eukaryota</taxon>
        <taxon>Fungi</taxon>
        <taxon>Dikarya</taxon>
        <taxon>Ascomycota</taxon>
        <taxon>Pezizomycotina</taxon>
        <taxon>Sordariomycetes</taxon>
        <taxon>Hypocreomycetidae</taxon>
        <taxon>Hypocreales</taxon>
        <taxon>Ophiocordycipitaceae</taxon>
        <taxon>Purpureocillium</taxon>
    </lineage>
</organism>
<dbReference type="InterPro" id="IPR011051">
    <property type="entry name" value="RmlC_Cupin_sf"/>
</dbReference>
<dbReference type="Pfam" id="PF00190">
    <property type="entry name" value="Cupin_1"/>
    <property type="match status" value="1"/>
</dbReference>
<feature type="region of interest" description="Disordered" evidence="1">
    <location>
        <begin position="518"/>
        <end position="541"/>
    </location>
</feature>
<sequence length="603" mass="65536">MKTARGSDESGFLREVTGLLQVAQDNDRIKDAHSAEHSPLGRASEPGQTKSAAVPWWTMILCDMNDGQFQQHHPIWWAEQQANRRYYGTAPYGPQHGMRIATLGPRQKVPDVWVADVPGCRVGMVAALHSEVFFVSHAEHAHNHSATFPLPRDEWRFEFELQQCRCTVAQMRRCGFLTQPDDGHEPLLTTTLSPWLTPDSSGLSAIGGASWTVPWRAPFTAFVHLASQTKLDTPDLCTAHPPDSLHTSANAQLGTNGSRSRTLGSACCVVDRAHRVASIVTHPFARRARLLWAARGLSPRRPCSSVLDTAPRVPVLLAWFARLDCLLLGSLPCCLLARWRASFAYGPGPSLAHLPTPRRPGYRFGSGSWQNLPWLHTVALPGHTNHPTEAPFVVDHHRGQVRSRATGGEPTSVPLPSTLSWMPGPMASLLPLISELLPMILPAETHITRAEQLTPRHPTVEGPVTSRPAVVAGATRCALLVGVVTTRPKSCSPVKHNSEQDAIIYAVSGTGVLVVNEGGFGSGDTGEDIKDGDSADEEGADGNHLRRHALRPGDFAFVPAWTEHQVRNEEGDEDVVWVVIQGGSRPVGATLTGWGGDEVFAED</sequence>
<feature type="domain" description="Cupin type-1" evidence="2">
    <location>
        <begin position="476"/>
        <end position="581"/>
    </location>
</feature>
<dbReference type="EMBL" id="JAWRVI010000084">
    <property type="protein sequence ID" value="KAK4078436.1"/>
    <property type="molecule type" value="Genomic_DNA"/>
</dbReference>
<evidence type="ECO:0000313" key="4">
    <source>
        <dbReference type="Proteomes" id="UP001287286"/>
    </source>
</evidence>
<evidence type="ECO:0000313" key="3">
    <source>
        <dbReference type="EMBL" id="KAK4078436.1"/>
    </source>
</evidence>
<name>A0ABR0BI30_PURLI</name>
<protein>
    <recommendedName>
        <fullName evidence="2">Cupin type-1 domain-containing protein</fullName>
    </recommendedName>
</protein>
<feature type="region of interest" description="Disordered" evidence="1">
    <location>
        <begin position="24"/>
        <end position="49"/>
    </location>
</feature>
<dbReference type="Proteomes" id="UP001287286">
    <property type="component" value="Unassembled WGS sequence"/>
</dbReference>
<dbReference type="InterPro" id="IPR006045">
    <property type="entry name" value="Cupin_1"/>
</dbReference>
<comment type="caution">
    <text evidence="3">The sequence shown here is derived from an EMBL/GenBank/DDBJ whole genome shotgun (WGS) entry which is preliminary data.</text>
</comment>